<feature type="domain" description="SET" evidence="4">
    <location>
        <begin position="77"/>
        <end position="203"/>
    </location>
</feature>
<dbReference type="PROSITE" id="PS50280">
    <property type="entry name" value="SET"/>
    <property type="match status" value="1"/>
</dbReference>
<keyword evidence="5" id="KW-0808">Transferase</keyword>
<keyword evidence="1" id="KW-0805">Transcription regulation</keyword>
<sequence>MANTRPRFSQFVNHDVNPSVSSRCEPFSFTYENLYKCLYQRNEESTSQATAGKVTSAPGRKGSVSTSKITTKKKNSEKPTFAKSSCPDELDLCPSTTGFQLGIRTKQIIPEGTWMGPYQGNIVKPKEVTAATDTSYMWEIYENGKLLHYVDGRDENTSSWMRFIRCARHKEEQNLYAFQYNKEIYYRAFADIPAGSELLVWYEDTYPQYMGIPLKITDISLEVYGASSSAHCGSPVELRPPKEFSGWKNIPQMSPHKSPVIQNSWSAVVSLPPEYAQYHANYLVTADDHQSGHERKKRRHSQTNHYGQQGLNSQRRAIVINSTTDVPDPFSILAKEK</sequence>
<dbReference type="InterPro" id="IPR046341">
    <property type="entry name" value="SET_dom_sf"/>
</dbReference>
<dbReference type="GO" id="GO:0010468">
    <property type="term" value="P:regulation of gene expression"/>
    <property type="evidence" value="ECO:0007669"/>
    <property type="project" value="TreeGrafter"/>
</dbReference>
<dbReference type="SMART" id="SM00317">
    <property type="entry name" value="SET"/>
    <property type="match status" value="1"/>
</dbReference>
<dbReference type="AlphaFoldDB" id="A0A2B4T2Q6"/>
<dbReference type="OrthoDB" id="9439254at2759"/>
<dbReference type="InterPro" id="IPR001214">
    <property type="entry name" value="SET_dom"/>
</dbReference>
<evidence type="ECO:0000313" key="5">
    <source>
        <dbReference type="EMBL" id="PFX34937.1"/>
    </source>
</evidence>
<dbReference type="Pfam" id="PF21549">
    <property type="entry name" value="PRDM2_PR"/>
    <property type="match status" value="1"/>
</dbReference>
<accession>A0A2B4T2Q6</accession>
<keyword evidence="5" id="KW-0489">Methyltransferase</keyword>
<dbReference type="Proteomes" id="UP000225706">
    <property type="component" value="Unassembled WGS sequence"/>
</dbReference>
<keyword evidence="2" id="KW-0804">Transcription</keyword>
<dbReference type="GO" id="GO:0008168">
    <property type="term" value="F:methyltransferase activity"/>
    <property type="evidence" value="ECO:0007669"/>
    <property type="project" value="UniProtKB-KW"/>
</dbReference>
<evidence type="ECO:0000256" key="1">
    <source>
        <dbReference type="ARBA" id="ARBA00023015"/>
    </source>
</evidence>
<dbReference type="EMBL" id="LSMT01000001">
    <property type="protein sequence ID" value="PFX34937.1"/>
    <property type="molecule type" value="Genomic_DNA"/>
</dbReference>
<name>A0A2B4T2Q6_STYPI</name>
<proteinExistence type="predicted"/>
<keyword evidence="6" id="KW-1185">Reference proteome</keyword>
<dbReference type="SUPFAM" id="SSF82199">
    <property type="entry name" value="SET domain"/>
    <property type="match status" value="1"/>
</dbReference>
<feature type="region of interest" description="Disordered" evidence="3">
    <location>
        <begin position="48"/>
        <end position="82"/>
    </location>
</feature>
<gene>
    <name evidence="5" type="primary">PRDM6</name>
    <name evidence="5" type="ORF">AWC38_SpisGene151</name>
</gene>
<dbReference type="GO" id="GO:0005634">
    <property type="term" value="C:nucleus"/>
    <property type="evidence" value="ECO:0007669"/>
    <property type="project" value="TreeGrafter"/>
</dbReference>
<feature type="region of interest" description="Disordered" evidence="3">
    <location>
        <begin position="288"/>
        <end position="316"/>
    </location>
</feature>
<comment type="caution">
    <text evidence="5">The sequence shown here is derived from an EMBL/GenBank/DDBJ whole genome shotgun (WGS) entry which is preliminary data.</text>
</comment>
<organism evidence="5 6">
    <name type="scientific">Stylophora pistillata</name>
    <name type="common">Smooth cauliflower coral</name>
    <dbReference type="NCBI Taxonomy" id="50429"/>
    <lineage>
        <taxon>Eukaryota</taxon>
        <taxon>Metazoa</taxon>
        <taxon>Cnidaria</taxon>
        <taxon>Anthozoa</taxon>
        <taxon>Hexacorallia</taxon>
        <taxon>Scleractinia</taxon>
        <taxon>Astrocoeniina</taxon>
        <taxon>Pocilloporidae</taxon>
        <taxon>Stylophora</taxon>
    </lineage>
</organism>
<dbReference type="GO" id="GO:0032259">
    <property type="term" value="P:methylation"/>
    <property type="evidence" value="ECO:0007669"/>
    <property type="project" value="UniProtKB-KW"/>
</dbReference>
<dbReference type="Gene3D" id="2.170.270.10">
    <property type="entry name" value="SET domain"/>
    <property type="match status" value="1"/>
</dbReference>
<dbReference type="InterPro" id="IPR050331">
    <property type="entry name" value="Zinc_finger"/>
</dbReference>
<evidence type="ECO:0000256" key="2">
    <source>
        <dbReference type="ARBA" id="ARBA00023163"/>
    </source>
</evidence>
<dbReference type="PANTHER" id="PTHR16515:SF22">
    <property type="entry name" value="HISTONE-LYSINE N-METHYLTRANSFERASE PRDM6-RELATED"/>
    <property type="match status" value="1"/>
</dbReference>
<evidence type="ECO:0000313" key="6">
    <source>
        <dbReference type="Proteomes" id="UP000225706"/>
    </source>
</evidence>
<reference evidence="6" key="1">
    <citation type="journal article" date="2017" name="bioRxiv">
        <title>Comparative analysis of the genomes of Stylophora pistillata and Acropora digitifera provides evidence for extensive differences between species of corals.</title>
        <authorList>
            <person name="Voolstra C.R."/>
            <person name="Li Y."/>
            <person name="Liew Y.J."/>
            <person name="Baumgarten S."/>
            <person name="Zoccola D."/>
            <person name="Flot J.-F."/>
            <person name="Tambutte S."/>
            <person name="Allemand D."/>
            <person name="Aranda M."/>
        </authorList>
    </citation>
    <scope>NUCLEOTIDE SEQUENCE [LARGE SCALE GENOMIC DNA]</scope>
</reference>
<protein>
    <submittedName>
        <fullName evidence="5">Putative histone-lysine N-methyltransferase PRDM6</fullName>
    </submittedName>
</protein>
<dbReference type="PANTHER" id="PTHR16515">
    <property type="entry name" value="PR DOMAIN ZINC FINGER PROTEIN"/>
    <property type="match status" value="1"/>
</dbReference>
<evidence type="ECO:0000256" key="3">
    <source>
        <dbReference type="SAM" id="MobiDB-lite"/>
    </source>
</evidence>
<evidence type="ECO:0000259" key="4">
    <source>
        <dbReference type="PROSITE" id="PS50280"/>
    </source>
</evidence>
<feature type="compositionally biased region" description="Polar residues" evidence="3">
    <location>
        <begin position="303"/>
        <end position="316"/>
    </location>
</feature>